<evidence type="ECO:0000313" key="1">
    <source>
        <dbReference type="EMBL" id="AOT72668.1"/>
    </source>
</evidence>
<dbReference type="EMBL" id="CP017269">
    <property type="protein sequence ID" value="AOT72668.1"/>
    <property type="molecule type" value="Genomic_DNA"/>
</dbReference>
<evidence type="ECO:0000313" key="2">
    <source>
        <dbReference type="Proteomes" id="UP000095743"/>
    </source>
</evidence>
<keyword evidence="2" id="KW-1185">Reference proteome</keyword>
<dbReference type="STRING" id="1424294.Gferi_25805"/>
<dbReference type="InterPro" id="IPR009097">
    <property type="entry name" value="Cyclic_Pdiesterase"/>
</dbReference>
<protein>
    <recommendedName>
        <fullName evidence="3">2'-5' RNA ligase</fullName>
    </recommendedName>
</protein>
<dbReference type="KEGG" id="gfe:Gferi_25805"/>
<dbReference type="Proteomes" id="UP000095743">
    <property type="component" value="Chromosome"/>
</dbReference>
<dbReference type="AlphaFoldDB" id="A0A1D8GP56"/>
<name>A0A1D8GP56_9FIRM</name>
<evidence type="ECO:0008006" key="3">
    <source>
        <dbReference type="Google" id="ProtNLM"/>
    </source>
</evidence>
<dbReference type="Gene3D" id="3.90.1140.10">
    <property type="entry name" value="Cyclic phosphodiesterase"/>
    <property type="match status" value="1"/>
</dbReference>
<dbReference type="RefSeq" id="WP_069980977.1">
    <property type="nucleotide sequence ID" value="NZ_CP017269.1"/>
</dbReference>
<reference evidence="1 2" key="1">
    <citation type="submission" date="2016-09" db="EMBL/GenBank/DDBJ databases">
        <title>Genomic analysis reveals versatility of anaerobic energy metabolism of Geosporobacter ferrireducens IRF9 of phylum Firmicutes.</title>
        <authorList>
            <person name="Kim S.-J."/>
        </authorList>
    </citation>
    <scope>NUCLEOTIDE SEQUENCE [LARGE SCALE GENOMIC DNA]</scope>
    <source>
        <strain evidence="1 2">IRF9</strain>
    </source>
</reference>
<dbReference type="OrthoDB" id="1951600at2"/>
<dbReference type="SUPFAM" id="SSF55144">
    <property type="entry name" value="LigT-like"/>
    <property type="match status" value="1"/>
</dbReference>
<accession>A0A1D8GP56</accession>
<sequence>MEKLAYLVAIPTGEIYYNGSIIQRTLWEKYNLLEDYLPQLHLTLDAFYYENMEDIHQIKNALMEISKELYPFEIITNGFSYIPEPYNCLTIHVIKTKELKEIYTTIHEGMKNRGIRVRAFHPNEMVFHMSIAGIYGRSWSREESQRAWLEVSTLTFKYHERIEALELWYPDIQPEKKFIAKFDILKP</sequence>
<organism evidence="1 2">
    <name type="scientific">Geosporobacter ferrireducens</name>
    <dbReference type="NCBI Taxonomy" id="1424294"/>
    <lineage>
        <taxon>Bacteria</taxon>
        <taxon>Bacillati</taxon>
        <taxon>Bacillota</taxon>
        <taxon>Clostridia</taxon>
        <taxon>Peptostreptococcales</taxon>
        <taxon>Thermotaleaceae</taxon>
        <taxon>Geosporobacter</taxon>
    </lineage>
</organism>
<proteinExistence type="predicted"/>
<gene>
    <name evidence="1" type="ORF">Gferi_25805</name>
</gene>
<dbReference type="Pfam" id="PF13563">
    <property type="entry name" value="2_5_RNA_ligase2"/>
    <property type="match status" value="1"/>
</dbReference>